<name>A0A840YMF6_9SPHN</name>
<evidence type="ECO:0000313" key="2">
    <source>
        <dbReference type="Proteomes" id="UP000527143"/>
    </source>
</evidence>
<reference evidence="1 2" key="1">
    <citation type="submission" date="2020-08" db="EMBL/GenBank/DDBJ databases">
        <title>Genomic Encyclopedia of Type Strains, Phase IV (KMG-IV): sequencing the most valuable type-strain genomes for metagenomic binning, comparative biology and taxonomic classification.</title>
        <authorList>
            <person name="Goeker M."/>
        </authorList>
    </citation>
    <scope>NUCLEOTIDE SEQUENCE [LARGE SCALE GENOMIC DNA]</scope>
    <source>
        <strain evidence="1 2">DSM 26736</strain>
    </source>
</reference>
<accession>A0A840YMF6</accession>
<comment type="caution">
    <text evidence="1">The sequence shown here is derived from an EMBL/GenBank/DDBJ whole genome shotgun (WGS) entry which is preliminary data.</text>
</comment>
<dbReference type="AlphaFoldDB" id="A0A840YMF6"/>
<dbReference type="EMBL" id="JACIJF010000005">
    <property type="protein sequence ID" value="MBB5711006.1"/>
    <property type="molecule type" value="Genomic_DNA"/>
</dbReference>
<sequence>MAKKLYLTATMAGGYVKTIGPTAAPFTDYWRLVARLRTGNTEVFWGHINSIRAATGKKAALGKYAAARASRMLLALSTKSAMVSHHQRIQRVTSVYHPARLTRRICMPASFLTRARVAQTLEAGA</sequence>
<protein>
    <submittedName>
        <fullName evidence="1">Uncharacterized protein</fullName>
    </submittedName>
</protein>
<dbReference type="RefSeq" id="WP_184087547.1">
    <property type="nucleotide sequence ID" value="NZ_JACIJF010000005.1"/>
</dbReference>
<dbReference type="Proteomes" id="UP000527143">
    <property type="component" value="Unassembled WGS sequence"/>
</dbReference>
<gene>
    <name evidence="1" type="ORF">FHT02_002246</name>
</gene>
<proteinExistence type="predicted"/>
<evidence type="ECO:0000313" key="1">
    <source>
        <dbReference type="EMBL" id="MBB5711006.1"/>
    </source>
</evidence>
<keyword evidence="2" id="KW-1185">Reference proteome</keyword>
<organism evidence="1 2">
    <name type="scientific">Sphingomonas xinjiangensis</name>
    <dbReference type="NCBI Taxonomy" id="643568"/>
    <lineage>
        <taxon>Bacteria</taxon>
        <taxon>Pseudomonadati</taxon>
        <taxon>Pseudomonadota</taxon>
        <taxon>Alphaproteobacteria</taxon>
        <taxon>Sphingomonadales</taxon>
        <taxon>Sphingomonadaceae</taxon>
        <taxon>Sphingomonas</taxon>
    </lineage>
</organism>